<keyword evidence="2" id="KW-1185">Reference proteome</keyword>
<comment type="caution">
    <text evidence="1">The sequence shown here is derived from an EMBL/GenBank/DDBJ whole genome shotgun (WGS) entry which is preliminary data.</text>
</comment>
<dbReference type="EMBL" id="JAUSUB010000020">
    <property type="protein sequence ID" value="MDQ0272080.1"/>
    <property type="molecule type" value="Genomic_DNA"/>
</dbReference>
<proteinExistence type="predicted"/>
<evidence type="ECO:0000313" key="1">
    <source>
        <dbReference type="EMBL" id="MDQ0272080.1"/>
    </source>
</evidence>
<evidence type="ECO:0000313" key="2">
    <source>
        <dbReference type="Proteomes" id="UP001238088"/>
    </source>
</evidence>
<organism evidence="1 2">
    <name type="scientific">Cytobacillus purgationiresistens</name>
    <dbReference type="NCBI Taxonomy" id="863449"/>
    <lineage>
        <taxon>Bacteria</taxon>
        <taxon>Bacillati</taxon>
        <taxon>Bacillota</taxon>
        <taxon>Bacilli</taxon>
        <taxon>Bacillales</taxon>
        <taxon>Bacillaceae</taxon>
        <taxon>Cytobacillus</taxon>
    </lineage>
</organism>
<dbReference type="RefSeq" id="WP_307477397.1">
    <property type="nucleotide sequence ID" value="NZ_JAUSUB010000020.1"/>
</dbReference>
<reference evidence="1 2" key="1">
    <citation type="submission" date="2023-07" db="EMBL/GenBank/DDBJ databases">
        <title>Genomic Encyclopedia of Type Strains, Phase IV (KMG-IV): sequencing the most valuable type-strain genomes for metagenomic binning, comparative biology and taxonomic classification.</title>
        <authorList>
            <person name="Goeker M."/>
        </authorList>
    </citation>
    <scope>NUCLEOTIDE SEQUENCE [LARGE SCALE GENOMIC DNA]</scope>
    <source>
        <strain evidence="1 2">DSM 23494</strain>
    </source>
</reference>
<name>A0ABU0ALE2_9BACI</name>
<sequence length="54" mass="6487">MTKKEWGVTKKRIRVTKKDFWVTKKRFIVTKTVPWVLLSQCGAHEAEKEIREIQ</sequence>
<protein>
    <submittedName>
        <fullName evidence="1">Uncharacterized protein</fullName>
    </submittedName>
</protein>
<dbReference type="Proteomes" id="UP001238088">
    <property type="component" value="Unassembled WGS sequence"/>
</dbReference>
<accession>A0ABU0ALE2</accession>
<gene>
    <name evidence="1" type="ORF">J2S17_003972</name>
</gene>